<dbReference type="InterPro" id="IPR012292">
    <property type="entry name" value="Globin/Proto"/>
</dbReference>
<dbReference type="Proteomes" id="UP001596422">
    <property type="component" value="Unassembled WGS sequence"/>
</dbReference>
<evidence type="ECO:0000256" key="4">
    <source>
        <dbReference type="ARBA" id="ARBA00022723"/>
    </source>
</evidence>
<protein>
    <submittedName>
        <fullName evidence="7">Group II truncated hemoglobin</fullName>
    </submittedName>
</protein>
<dbReference type="RefSeq" id="WP_379910769.1">
    <property type="nucleotide sequence ID" value="NZ_JBHSWE010000001.1"/>
</dbReference>
<keyword evidence="4" id="KW-0479">Metal-binding</keyword>
<evidence type="ECO:0000256" key="2">
    <source>
        <dbReference type="ARBA" id="ARBA00022448"/>
    </source>
</evidence>
<keyword evidence="2" id="KW-0813">Transport</keyword>
<keyword evidence="3" id="KW-0349">Heme</keyword>
<reference evidence="8" key="1">
    <citation type="journal article" date="2019" name="Int. J. Syst. Evol. Microbiol.">
        <title>The Global Catalogue of Microorganisms (GCM) 10K type strain sequencing project: providing services to taxonomists for standard genome sequencing and annotation.</title>
        <authorList>
            <consortium name="The Broad Institute Genomics Platform"/>
            <consortium name="The Broad Institute Genome Sequencing Center for Infectious Disease"/>
            <person name="Wu L."/>
            <person name="Ma J."/>
        </authorList>
    </citation>
    <scope>NUCLEOTIDE SEQUENCE [LARGE SCALE GENOMIC DNA]</scope>
    <source>
        <strain evidence="8">NBRC 111756</strain>
    </source>
</reference>
<dbReference type="PANTHER" id="PTHR47366">
    <property type="entry name" value="TWO-ON-TWO HEMOGLOBIN-3"/>
    <property type="match status" value="1"/>
</dbReference>
<evidence type="ECO:0000256" key="1">
    <source>
        <dbReference type="ARBA" id="ARBA00001971"/>
    </source>
</evidence>
<proteinExistence type="inferred from homology"/>
<evidence type="ECO:0000256" key="6">
    <source>
        <dbReference type="ARBA" id="ARBA00034496"/>
    </source>
</evidence>
<keyword evidence="5" id="KW-0408">Iron</keyword>
<sequence>MKISEPGQRRYGDDDTSFITAGGEAGIARLVDDFYDQMESLPDAAGIRAMHPDDLAESRDKLARFLCGWLGGPKLYREKYGPISIPSAHAHLAVGSSERDAWLLCMRKALVSQPWPEDFKDYLLRALSVPAERCRNRD</sequence>
<accession>A0ABW2A476</accession>
<name>A0ABW2A476_9GAMM</name>
<dbReference type="SUPFAM" id="SSF46458">
    <property type="entry name" value="Globin-like"/>
    <property type="match status" value="1"/>
</dbReference>
<dbReference type="CDD" id="cd14773">
    <property type="entry name" value="TrHb2_PhHbO-like_O"/>
    <property type="match status" value="1"/>
</dbReference>
<dbReference type="Pfam" id="PF01152">
    <property type="entry name" value="Bac_globin"/>
    <property type="match status" value="1"/>
</dbReference>
<dbReference type="InterPro" id="IPR019795">
    <property type="entry name" value="Globin_bac-like_CS"/>
</dbReference>
<comment type="caution">
    <text evidence="7">The sequence shown here is derived from an EMBL/GenBank/DDBJ whole genome shotgun (WGS) entry which is preliminary data.</text>
</comment>
<evidence type="ECO:0000313" key="8">
    <source>
        <dbReference type="Proteomes" id="UP001596422"/>
    </source>
</evidence>
<evidence type="ECO:0000256" key="5">
    <source>
        <dbReference type="ARBA" id="ARBA00023004"/>
    </source>
</evidence>
<dbReference type="InterPro" id="IPR001486">
    <property type="entry name" value="Hemoglobin_trunc"/>
</dbReference>
<dbReference type="InterPro" id="IPR009050">
    <property type="entry name" value="Globin-like_sf"/>
</dbReference>
<comment type="similarity">
    <text evidence="6">Belongs to the truncated hemoglobin family. Group II subfamily.</text>
</comment>
<gene>
    <name evidence="7" type="ORF">ACFQDL_21305</name>
</gene>
<evidence type="ECO:0000313" key="7">
    <source>
        <dbReference type="EMBL" id="MFC6672322.1"/>
    </source>
</evidence>
<dbReference type="EMBL" id="JBHSWE010000001">
    <property type="protein sequence ID" value="MFC6672322.1"/>
    <property type="molecule type" value="Genomic_DNA"/>
</dbReference>
<comment type="cofactor">
    <cofactor evidence="1">
        <name>heme</name>
        <dbReference type="ChEBI" id="CHEBI:30413"/>
    </cofactor>
</comment>
<dbReference type="PROSITE" id="PS01213">
    <property type="entry name" value="GLOBIN_FAM_2"/>
    <property type="match status" value="1"/>
</dbReference>
<dbReference type="InterPro" id="IPR044203">
    <property type="entry name" value="GlbO/GLB3-like"/>
</dbReference>
<evidence type="ECO:0000256" key="3">
    <source>
        <dbReference type="ARBA" id="ARBA00022617"/>
    </source>
</evidence>
<dbReference type="Gene3D" id="1.10.490.10">
    <property type="entry name" value="Globins"/>
    <property type="match status" value="1"/>
</dbReference>
<organism evidence="7 8">
    <name type="scientific">Marinobacterium aestuariivivens</name>
    <dbReference type="NCBI Taxonomy" id="1698799"/>
    <lineage>
        <taxon>Bacteria</taxon>
        <taxon>Pseudomonadati</taxon>
        <taxon>Pseudomonadota</taxon>
        <taxon>Gammaproteobacteria</taxon>
        <taxon>Oceanospirillales</taxon>
        <taxon>Oceanospirillaceae</taxon>
        <taxon>Marinobacterium</taxon>
    </lineage>
</organism>
<keyword evidence="8" id="KW-1185">Reference proteome</keyword>
<dbReference type="PANTHER" id="PTHR47366:SF1">
    <property type="entry name" value="TWO-ON-TWO HEMOGLOBIN-3"/>
    <property type="match status" value="1"/>
</dbReference>